<name>A0A6S7JE61_PARCT</name>
<evidence type="ECO:0000313" key="2">
    <source>
        <dbReference type="Proteomes" id="UP001152795"/>
    </source>
</evidence>
<reference evidence="1" key="1">
    <citation type="submission" date="2020-04" db="EMBL/GenBank/DDBJ databases">
        <authorList>
            <person name="Alioto T."/>
            <person name="Alioto T."/>
            <person name="Gomez Garrido J."/>
        </authorList>
    </citation>
    <scope>NUCLEOTIDE SEQUENCE</scope>
    <source>
        <strain evidence="1">A484AB</strain>
    </source>
</reference>
<dbReference type="OrthoDB" id="5983151at2759"/>
<feature type="non-terminal residue" evidence="1">
    <location>
        <position position="1"/>
    </location>
</feature>
<dbReference type="InterPro" id="IPR003034">
    <property type="entry name" value="SAP_dom"/>
</dbReference>
<dbReference type="PROSITE" id="PS50800">
    <property type="entry name" value="SAP"/>
    <property type="match status" value="1"/>
</dbReference>
<dbReference type="Proteomes" id="UP001152795">
    <property type="component" value="Unassembled WGS sequence"/>
</dbReference>
<proteinExistence type="predicted"/>
<organism evidence="1 2">
    <name type="scientific">Paramuricea clavata</name>
    <name type="common">Red gorgonian</name>
    <name type="synonym">Violescent sea-whip</name>
    <dbReference type="NCBI Taxonomy" id="317549"/>
    <lineage>
        <taxon>Eukaryota</taxon>
        <taxon>Metazoa</taxon>
        <taxon>Cnidaria</taxon>
        <taxon>Anthozoa</taxon>
        <taxon>Octocorallia</taxon>
        <taxon>Malacalcyonacea</taxon>
        <taxon>Plexauridae</taxon>
        <taxon>Paramuricea</taxon>
    </lineage>
</organism>
<comment type="caution">
    <text evidence="1">The sequence shown here is derived from an EMBL/GenBank/DDBJ whole genome shotgun (WGS) entry which is preliminary data.</text>
</comment>
<accession>A0A6S7JE61</accession>
<feature type="non-terminal residue" evidence="1">
    <location>
        <position position="158"/>
    </location>
</feature>
<dbReference type="InterPro" id="IPR036361">
    <property type="entry name" value="SAP_dom_sf"/>
</dbReference>
<evidence type="ECO:0000313" key="1">
    <source>
        <dbReference type="EMBL" id="CAB4015252.1"/>
    </source>
</evidence>
<dbReference type="SMART" id="SM00513">
    <property type="entry name" value="SAP"/>
    <property type="match status" value="1"/>
</dbReference>
<sequence>KHSSYRRDERDELVMVPLRVLEEGDIPGAKLQKPVEQCTVAVLRGWLSCRGAKVTGKREDLVKRVNDYIKNGLDKKVVDPDGGVNLAKKRLEFGFAEELHPEVNENFPSTVPLGLSDVIPWVTFLFISEDMACWPIGRRKHTVSVCKLEVEGRSEIQF</sequence>
<gene>
    <name evidence="1" type="ORF">PACLA_8A069910</name>
</gene>
<dbReference type="EMBL" id="CACRXK020008644">
    <property type="protein sequence ID" value="CAB4015252.1"/>
    <property type="molecule type" value="Genomic_DNA"/>
</dbReference>
<dbReference type="SUPFAM" id="SSF68906">
    <property type="entry name" value="SAP domain"/>
    <property type="match status" value="1"/>
</dbReference>
<keyword evidence="2" id="KW-1185">Reference proteome</keyword>
<dbReference type="Pfam" id="PF02037">
    <property type="entry name" value="SAP"/>
    <property type="match status" value="1"/>
</dbReference>
<protein>
    <submittedName>
        <fullName evidence="1">Uncharacterized protein</fullName>
    </submittedName>
</protein>
<dbReference type="AlphaFoldDB" id="A0A6S7JE61"/>